<dbReference type="RefSeq" id="WP_377140941.1">
    <property type="nucleotide sequence ID" value="NZ_JBHTIA010000003.1"/>
</dbReference>
<dbReference type="Pfam" id="PF20391">
    <property type="entry name" value="DUF6686"/>
    <property type="match status" value="1"/>
</dbReference>
<proteinExistence type="predicted"/>
<comment type="caution">
    <text evidence="1">The sequence shown here is derived from an EMBL/GenBank/DDBJ whole genome shotgun (WGS) entry which is preliminary data.</text>
</comment>
<dbReference type="EMBL" id="JBHTIA010000003">
    <property type="protein sequence ID" value="MFD0764841.1"/>
    <property type="molecule type" value="Genomic_DNA"/>
</dbReference>
<evidence type="ECO:0000313" key="2">
    <source>
        <dbReference type="Proteomes" id="UP001597073"/>
    </source>
</evidence>
<evidence type="ECO:0000313" key="1">
    <source>
        <dbReference type="EMBL" id="MFD0764841.1"/>
    </source>
</evidence>
<organism evidence="1 2">
    <name type="scientific">Mucilaginibacter lutimaris</name>
    <dbReference type="NCBI Taxonomy" id="931629"/>
    <lineage>
        <taxon>Bacteria</taxon>
        <taxon>Pseudomonadati</taxon>
        <taxon>Bacteroidota</taxon>
        <taxon>Sphingobacteriia</taxon>
        <taxon>Sphingobacteriales</taxon>
        <taxon>Sphingobacteriaceae</taxon>
        <taxon>Mucilaginibacter</taxon>
    </lineage>
</organism>
<dbReference type="Proteomes" id="UP001597073">
    <property type="component" value="Unassembled WGS sequence"/>
</dbReference>
<dbReference type="InterPro" id="IPR046508">
    <property type="entry name" value="DUF6686"/>
</dbReference>
<keyword evidence="2" id="KW-1185">Reference proteome</keyword>
<accession>A0ABW2ZF63</accession>
<gene>
    <name evidence="1" type="ORF">ACFQZI_08240</name>
</gene>
<name>A0ABW2ZF63_9SPHI</name>
<protein>
    <submittedName>
        <fullName evidence="1">DUF6686 family protein</fullName>
    </submittedName>
</protein>
<sequence length="117" mass="13672">MQALTYTTPMCETRILTQKGQTVISHCAECGMLNIWHQNLMLCFTPDQLIAFHNFTQDMNFEDRSFPFPDGSERLVLCTPNRDINFVFTQAEWEDFNAGMLESMYLLEVYNELTISR</sequence>
<reference evidence="2" key="1">
    <citation type="journal article" date="2019" name="Int. J. Syst. Evol. Microbiol.">
        <title>The Global Catalogue of Microorganisms (GCM) 10K type strain sequencing project: providing services to taxonomists for standard genome sequencing and annotation.</title>
        <authorList>
            <consortium name="The Broad Institute Genomics Platform"/>
            <consortium name="The Broad Institute Genome Sequencing Center for Infectious Disease"/>
            <person name="Wu L."/>
            <person name="Ma J."/>
        </authorList>
    </citation>
    <scope>NUCLEOTIDE SEQUENCE [LARGE SCALE GENOMIC DNA]</scope>
    <source>
        <strain evidence="2">CCUG 60742</strain>
    </source>
</reference>